<dbReference type="GO" id="GO:0046872">
    <property type="term" value="F:metal ion binding"/>
    <property type="evidence" value="ECO:0007669"/>
    <property type="project" value="UniProtKB-KW"/>
</dbReference>
<dbReference type="InterPro" id="IPR057670">
    <property type="entry name" value="SH3_retrovirus"/>
</dbReference>
<dbReference type="InterPro" id="IPR013103">
    <property type="entry name" value="RVT_2"/>
</dbReference>
<dbReference type="Gene3D" id="3.30.420.10">
    <property type="entry name" value="Ribonuclease H-like superfamily/Ribonuclease H"/>
    <property type="match status" value="1"/>
</dbReference>
<evidence type="ECO:0000256" key="2">
    <source>
        <dbReference type="ARBA" id="ARBA00022801"/>
    </source>
</evidence>
<dbReference type="InterPro" id="IPR036397">
    <property type="entry name" value="RNaseH_sf"/>
</dbReference>
<feature type="region of interest" description="Disordered" evidence="3">
    <location>
        <begin position="607"/>
        <end position="629"/>
    </location>
</feature>
<protein>
    <submittedName>
        <fullName evidence="5">Retrovirus-related Pol polyprotein from transposon TNT 1-94</fullName>
    </submittedName>
</protein>
<dbReference type="EMBL" id="SMMG02000005">
    <property type="protein sequence ID" value="KAA3475001.1"/>
    <property type="molecule type" value="Genomic_DNA"/>
</dbReference>
<evidence type="ECO:0000256" key="3">
    <source>
        <dbReference type="SAM" id="MobiDB-lite"/>
    </source>
</evidence>
<comment type="caution">
    <text evidence="5">The sequence shown here is derived from an EMBL/GenBank/DDBJ whole genome shotgun (WGS) entry which is preliminary data.</text>
</comment>
<keyword evidence="6" id="KW-1185">Reference proteome</keyword>
<dbReference type="InterPro" id="IPR025724">
    <property type="entry name" value="GAG-pre-integrase_dom"/>
</dbReference>
<feature type="region of interest" description="Disordered" evidence="3">
    <location>
        <begin position="65"/>
        <end position="97"/>
    </location>
</feature>
<dbReference type="PANTHER" id="PTHR42648:SF26">
    <property type="entry name" value="INTEGRASE CATALYTIC DOMAIN-CONTAINING PROTEIN"/>
    <property type="match status" value="1"/>
</dbReference>
<evidence type="ECO:0000256" key="1">
    <source>
        <dbReference type="ARBA" id="ARBA00022723"/>
    </source>
</evidence>
<proteinExistence type="predicted"/>
<dbReference type="PANTHER" id="PTHR42648">
    <property type="entry name" value="TRANSPOSASE, PUTATIVE-RELATED"/>
    <property type="match status" value="1"/>
</dbReference>
<sequence length="752" mass="84258">MKEFLKKIKGYCDNLASCGEVISEREHVTAILNSLSSEYESALTIITTSPVPYSVQRFCEHGHSPAAVSEGNSISTPAYRPSLGGRGRGRGRSSGSRFQCQLCGKAGHLVDRCYYRFDTTYKSTGYRPPPSPQVSTSLPVVTPYSQQNWFAPPTHPHAWTNQSTVNPLQHVSAPIPRPPHSHPQALIATPETVGDNMWYQDLGASHHLTNSLLRCVTVLHTMAQCQVRDLQTNEVLLRGLVHNGLYKLDLPSSSHTVVSSTSAQCFSATASFPLSLWHSRLGHLCTATLKKALHHCNINFSSPTDSLHCVACHLEKEHKLPFPKFVSEYTKPLQLIVADVWGPALISSNGFHYYVAFTDACTQYTWLYFLKKKSEVLHISLLFHEQVERTLGYKLLTLQTDRGGEFQALRRYLSQQGIQQRITCSYSSEQNRLVERKHRQIVENDAFSRAVYLINRLPSSAIGNISPYEKLFQVQPNYSFLRVFRCLCFPNLKPHNTHKLQFHSTPCTFLGYSPLHKGYRCQDSNGKTYISRHVTFHESSFHFKTVKSKSDPTTVPSQSSSKLLFMVPNHLPATTLIHNEIPRPSTNSTHTTHLVSLSSTTPLLLNLTPSQTPSNISTTPSPQPTTQLNSHAMITRSKAKMFKPKAYLTRADCLSSDTPVDIHKAMQSECWQAAVHSELQVLLKNNTWSLCSLPVNRRTADGTVERYKARLVAKGFSQHAGIDFCDTFSPVVRAATIRIMLAIAVMKGWSLR</sequence>
<dbReference type="Proteomes" id="UP000325315">
    <property type="component" value="Unassembled WGS sequence"/>
</dbReference>
<dbReference type="Pfam" id="PF25597">
    <property type="entry name" value="SH3_retrovirus"/>
    <property type="match status" value="1"/>
</dbReference>
<dbReference type="InterPro" id="IPR012337">
    <property type="entry name" value="RNaseH-like_sf"/>
</dbReference>
<dbReference type="SUPFAM" id="SSF53098">
    <property type="entry name" value="Ribonuclease H-like"/>
    <property type="match status" value="1"/>
</dbReference>
<dbReference type="GO" id="GO:0015074">
    <property type="term" value="P:DNA integration"/>
    <property type="evidence" value="ECO:0007669"/>
    <property type="project" value="InterPro"/>
</dbReference>
<feature type="domain" description="Integrase catalytic" evidence="4">
    <location>
        <begin position="328"/>
        <end position="443"/>
    </location>
</feature>
<dbReference type="InterPro" id="IPR039537">
    <property type="entry name" value="Retrotran_Ty1/copia-like"/>
</dbReference>
<evidence type="ECO:0000313" key="6">
    <source>
        <dbReference type="Proteomes" id="UP000325315"/>
    </source>
</evidence>
<dbReference type="Pfam" id="PF07727">
    <property type="entry name" value="RVT_2"/>
    <property type="match status" value="1"/>
</dbReference>
<organism evidence="5 6">
    <name type="scientific">Gossypium australe</name>
    <dbReference type="NCBI Taxonomy" id="47621"/>
    <lineage>
        <taxon>Eukaryota</taxon>
        <taxon>Viridiplantae</taxon>
        <taxon>Streptophyta</taxon>
        <taxon>Embryophyta</taxon>
        <taxon>Tracheophyta</taxon>
        <taxon>Spermatophyta</taxon>
        <taxon>Magnoliopsida</taxon>
        <taxon>eudicotyledons</taxon>
        <taxon>Gunneridae</taxon>
        <taxon>Pentapetalae</taxon>
        <taxon>rosids</taxon>
        <taxon>malvids</taxon>
        <taxon>Malvales</taxon>
        <taxon>Malvaceae</taxon>
        <taxon>Malvoideae</taxon>
        <taxon>Gossypium</taxon>
    </lineage>
</organism>
<dbReference type="InterPro" id="IPR001584">
    <property type="entry name" value="Integrase_cat-core"/>
</dbReference>
<dbReference type="OrthoDB" id="1938465at2759"/>
<evidence type="ECO:0000313" key="5">
    <source>
        <dbReference type="EMBL" id="KAA3475001.1"/>
    </source>
</evidence>
<reference evidence="6" key="1">
    <citation type="journal article" date="2019" name="Plant Biotechnol. J.">
        <title>Genome sequencing of the Australian wild diploid species Gossypium australe highlights disease resistance and delayed gland morphogenesis.</title>
        <authorList>
            <person name="Cai Y."/>
            <person name="Cai X."/>
            <person name="Wang Q."/>
            <person name="Wang P."/>
            <person name="Zhang Y."/>
            <person name="Cai C."/>
            <person name="Xu Y."/>
            <person name="Wang K."/>
            <person name="Zhou Z."/>
            <person name="Wang C."/>
            <person name="Geng S."/>
            <person name="Li B."/>
            <person name="Dong Q."/>
            <person name="Hou Y."/>
            <person name="Wang H."/>
            <person name="Ai P."/>
            <person name="Liu Z."/>
            <person name="Yi F."/>
            <person name="Sun M."/>
            <person name="An G."/>
            <person name="Cheng J."/>
            <person name="Zhang Y."/>
            <person name="Shi Q."/>
            <person name="Xie Y."/>
            <person name="Shi X."/>
            <person name="Chang Y."/>
            <person name="Huang F."/>
            <person name="Chen Y."/>
            <person name="Hong S."/>
            <person name="Mi L."/>
            <person name="Sun Q."/>
            <person name="Zhang L."/>
            <person name="Zhou B."/>
            <person name="Peng R."/>
            <person name="Zhang X."/>
            <person name="Liu F."/>
        </authorList>
    </citation>
    <scope>NUCLEOTIDE SEQUENCE [LARGE SCALE GENOMIC DNA]</scope>
    <source>
        <strain evidence="6">cv. PA1801</strain>
    </source>
</reference>
<gene>
    <name evidence="5" type="ORF">EPI10_025237</name>
</gene>
<dbReference type="Pfam" id="PF13976">
    <property type="entry name" value="gag_pre-integrs"/>
    <property type="match status" value="1"/>
</dbReference>
<dbReference type="GO" id="GO:0016787">
    <property type="term" value="F:hydrolase activity"/>
    <property type="evidence" value="ECO:0007669"/>
    <property type="project" value="UniProtKB-KW"/>
</dbReference>
<dbReference type="GO" id="GO:0003676">
    <property type="term" value="F:nucleic acid binding"/>
    <property type="evidence" value="ECO:0007669"/>
    <property type="project" value="InterPro"/>
</dbReference>
<dbReference type="AlphaFoldDB" id="A0A5B6VZU9"/>
<keyword evidence="2" id="KW-0378">Hydrolase</keyword>
<keyword evidence="1" id="KW-0479">Metal-binding</keyword>
<evidence type="ECO:0000259" key="4">
    <source>
        <dbReference type="PROSITE" id="PS50994"/>
    </source>
</evidence>
<accession>A0A5B6VZU9</accession>
<dbReference type="PROSITE" id="PS50994">
    <property type="entry name" value="INTEGRASE"/>
    <property type="match status" value="1"/>
</dbReference>
<name>A0A5B6VZU9_9ROSI</name>